<comment type="caution">
    <text evidence="2">The sequence shown here is derived from an EMBL/GenBank/DDBJ whole genome shotgun (WGS) entry which is preliminary data.</text>
</comment>
<evidence type="ECO:0000313" key="7">
    <source>
        <dbReference type="Proteomes" id="UP000486351"/>
    </source>
</evidence>
<accession>A0A6A3PPA6</accession>
<evidence type="ECO:0000313" key="6">
    <source>
        <dbReference type="Proteomes" id="UP000476176"/>
    </source>
</evidence>
<dbReference type="Proteomes" id="UP000488956">
    <property type="component" value="Unassembled WGS sequence"/>
</dbReference>
<dbReference type="EMBL" id="QXFX01004252">
    <property type="protein sequence ID" value="KAE9064817.1"/>
    <property type="molecule type" value="Genomic_DNA"/>
</dbReference>
<name>A0A6A3PPA6_9STRA</name>
<dbReference type="Proteomes" id="UP000486351">
    <property type="component" value="Unassembled WGS sequence"/>
</dbReference>
<proteinExistence type="predicted"/>
<protein>
    <submittedName>
        <fullName evidence="2">Uncharacterized protein</fullName>
    </submittedName>
</protein>
<evidence type="ECO:0000313" key="8">
    <source>
        <dbReference type="Proteomes" id="UP000488956"/>
    </source>
</evidence>
<evidence type="ECO:0000313" key="2">
    <source>
        <dbReference type="EMBL" id="KAE9064847.1"/>
    </source>
</evidence>
<dbReference type="EMBL" id="QXFY01004191">
    <property type="protein sequence ID" value="KAE9279087.1"/>
    <property type="molecule type" value="Genomic_DNA"/>
</dbReference>
<reference evidence="2 5" key="1">
    <citation type="submission" date="2018-08" db="EMBL/GenBank/DDBJ databases">
        <title>Genomic investigation of the strawberry pathogen Phytophthora fragariae indicates pathogenicity is determined by transcriptional variation in three key races.</title>
        <authorList>
            <person name="Adams T.M."/>
            <person name="Armitage A.D."/>
            <person name="Sobczyk M.K."/>
            <person name="Bates H.J."/>
            <person name="Dunwell J.M."/>
            <person name="Nellist C.F."/>
            <person name="Harrison R.J."/>
        </authorList>
    </citation>
    <scope>NUCLEOTIDE SEQUENCE [LARGE SCALE GENOMIC DNA]</scope>
    <source>
        <strain evidence="3 6">BC-23</strain>
        <strain evidence="2 5">NOV-5</strain>
        <strain evidence="4 7">NOV-77</strain>
        <strain evidence="1 8">ONT-3</strain>
    </source>
</reference>
<sequence>MLHQTHSCLVTTSPRPNVHFLTLTQLLHGLDGHLLSFLQPRVTLALLFVRLVALSALLPGHADPRTLPLRALPRLSPRRSHALHFVAFCDLVNHVRA</sequence>
<evidence type="ECO:0000313" key="4">
    <source>
        <dbReference type="EMBL" id="KAE9279087.1"/>
    </source>
</evidence>
<evidence type="ECO:0000313" key="1">
    <source>
        <dbReference type="EMBL" id="KAE9064817.1"/>
    </source>
</evidence>
<dbReference type="AlphaFoldDB" id="A0A6A3PPA6"/>
<organism evidence="2 5">
    <name type="scientific">Phytophthora fragariae</name>
    <dbReference type="NCBI Taxonomy" id="53985"/>
    <lineage>
        <taxon>Eukaryota</taxon>
        <taxon>Sar</taxon>
        <taxon>Stramenopiles</taxon>
        <taxon>Oomycota</taxon>
        <taxon>Peronosporomycetes</taxon>
        <taxon>Peronosporales</taxon>
        <taxon>Peronosporaceae</taxon>
        <taxon>Phytophthora</taxon>
    </lineage>
</organism>
<gene>
    <name evidence="3" type="ORF">PF004_g28342</name>
    <name evidence="2" type="ORF">PF006_g30592</name>
    <name evidence="4" type="ORF">PF008_g28455</name>
    <name evidence="1" type="ORF">PF010_g28464</name>
</gene>
<dbReference type="EMBL" id="QXGA01005984">
    <property type="protein sequence ID" value="KAE9064847.1"/>
    <property type="molecule type" value="Genomic_DNA"/>
</dbReference>
<dbReference type="EMBL" id="QXGC01004527">
    <property type="protein sequence ID" value="KAE9168965.1"/>
    <property type="molecule type" value="Genomic_DNA"/>
</dbReference>
<dbReference type="Proteomes" id="UP000476176">
    <property type="component" value="Unassembled WGS sequence"/>
</dbReference>
<evidence type="ECO:0000313" key="3">
    <source>
        <dbReference type="EMBL" id="KAE9168965.1"/>
    </source>
</evidence>
<dbReference type="Proteomes" id="UP000440732">
    <property type="component" value="Unassembled WGS sequence"/>
</dbReference>
<evidence type="ECO:0000313" key="5">
    <source>
        <dbReference type="Proteomes" id="UP000440732"/>
    </source>
</evidence>